<accession>A0AAD8NYI1</accession>
<reference evidence="2" key="1">
    <citation type="journal article" date="2023" name="bioRxiv">
        <title>Improved chromosome-level genome assembly for marigold (Tagetes erecta).</title>
        <authorList>
            <person name="Jiang F."/>
            <person name="Yuan L."/>
            <person name="Wang S."/>
            <person name="Wang H."/>
            <person name="Xu D."/>
            <person name="Wang A."/>
            <person name="Fan W."/>
        </authorList>
    </citation>
    <scope>NUCLEOTIDE SEQUENCE</scope>
    <source>
        <strain evidence="2">WSJ</strain>
        <tissue evidence="2">Leaf</tissue>
    </source>
</reference>
<evidence type="ECO:0000313" key="2">
    <source>
        <dbReference type="EMBL" id="KAK1425554.1"/>
    </source>
</evidence>
<sequence>MFQPVLSSIFATSPSNPSSPRHHSHPLLHSTAQIIIHNKLICNQRYVSSSRHFLPKTTREKAKDFLEREKGAIYRQKRRKGFVFLISLSLDLISSIYSPIHSPIRVLILSLLPYLIPSTDLFIWMALSMQ</sequence>
<feature type="transmembrane region" description="Helical" evidence="1">
    <location>
        <begin position="106"/>
        <end position="127"/>
    </location>
</feature>
<name>A0AAD8NYI1_TARER</name>
<evidence type="ECO:0000313" key="3">
    <source>
        <dbReference type="Proteomes" id="UP001229421"/>
    </source>
</evidence>
<protein>
    <submittedName>
        <fullName evidence="2">Uncharacterized protein</fullName>
    </submittedName>
</protein>
<comment type="caution">
    <text evidence="2">The sequence shown here is derived from an EMBL/GenBank/DDBJ whole genome shotgun (WGS) entry which is preliminary data.</text>
</comment>
<gene>
    <name evidence="2" type="ORF">QVD17_20908</name>
</gene>
<keyword evidence="1" id="KW-0472">Membrane</keyword>
<keyword evidence="1" id="KW-1133">Transmembrane helix</keyword>
<keyword evidence="3" id="KW-1185">Reference proteome</keyword>
<proteinExistence type="predicted"/>
<evidence type="ECO:0000256" key="1">
    <source>
        <dbReference type="SAM" id="Phobius"/>
    </source>
</evidence>
<keyword evidence="1" id="KW-0812">Transmembrane</keyword>
<organism evidence="2 3">
    <name type="scientific">Tagetes erecta</name>
    <name type="common">African marigold</name>
    <dbReference type="NCBI Taxonomy" id="13708"/>
    <lineage>
        <taxon>Eukaryota</taxon>
        <taxon>Viridiplantae</taxon>
        <taxon>Streptophyta</taxon>
        <taxon>Embryophyta</taxon>
        <taxon>Tracheophyta</taxon>
        <taxon>Spermatophyta</taxon>
        <taxon>Magnoliopsida</taxon>
        <taxon>eudicotyledons</taxon>
        <taxon>Gunneridae</taxon>
        <taxon>Pentapetalae</taxon>
        <taxon>asterids</taxon>
        <taxon>campanulids</taxon>
        <taxon>Asterales</taxon>
        <taxon>Asteraceae</taxon>
        <taxon>Asteroideae</taxon>
        <taxon>Heliantheae alliance</taxon>
        <taxon>Tageteae</taxon>
        <taxon>Tagetes</taxon>
    </lineage>
</organism>
<dbReference type="AlphaFoldDB" id="A0AAD8NYI1"/>
<dbReference type="Proteomes" id="UP001229421">
    <property type="component" value="Unassembled WGS sequence"/>
</dbReference>
<feature type="transmembrane region" description="Helical" evidence="1">
    <location>
        <begin position="82"/>
        <end position="100"/>
    </location>
</feature>
<dbReference type="EMBL" id="JAUHHV010000005">
    <property type="protein sequence ID" value="KAK1425554.1"/>
    <property type="molecule type" value="Genomic_DNA"/>
</dbReference>